<feature type="domain" description="BUB1 N-terminal" evidence="2">
    <location>
        <begin position="40"/>
        <end position="201"/>
    </location>
</feature>
<feature type="region of interest" description="Disordered" evidence="1">
    <location>
        <begin position="340"/>
        <end position="383"/>
    </location>
</feature>
<feature type="region of interest" description="Disordered" evidence="1">
    <location>
        <begin position="719"/>
        <end position="758"/>
    </location>
</feature>
<keyword evidence="4" id="KW-1185">Reference proteome</keyword>
<dbReference type="GO" id="GO:0007094">
    <property type="term" value="P:mitotic spindle assembly checkpoint signaling"/>
    <property type="evidence" value="ECO:0007669"/>
    <property type="project" value="InterPro"/>
</dbReference>
<dbReference type="Pfam" id="PF08311">
    <property type="entry name" value="Mad3_BUB1_I"/>
    <property type="match status" value="1"/>
</dbReference>
<dbReference type="GO" id="GO:0004672">
    <property type="term" value="F:protein kinase activity"/>
    <property type="evidence" value="ECO:0007669"/>
    <property type="project" value="TreeGrafter"/>
</dbReference>
<feature type="region of interest" description="Disordered" evidence="1">
    <location>
        <begin position="206"/>
        <end position="226"/>
    </location>
</feature>
<feature type="compositionally biased region" description="Low complexity" evidence="1">
    <location>
        <begin position="207"/>
        <end position="226"/>
    </location>
</feature>
<feature type="compositionally biased region" description="Low complexity" evidence="1">
    <location>
        <begin position="725"/>
        <end position="735"/>
    </location>
</feature>
<feature type="region of interest" description="Disordered" evidence="1">
    <location>
        <begin position="1057"/>
        <end position="1086"/>
    </location>
</feature>
<evidence type="ECO:0000313" key="4">
    <source>
        <dbReference type="Proteomes" id="UP001054857"/>
    </source>
</evidence>
<evidence type="ECO:0000259" key="2">
    <source>
        <dbReference type="PROSITE" id="PS51489"/>
    </source>
</evidence>
<evidence type="ECO:0000313" key="3">
    <source>
        <dbReference type="EMBL" id="GFR44114.1"/>
    </source>
</evidence>
<dbReference type="PROSITE" id="PS51489">
    <property type="entry name" value="BUB1_N"/>
    <property type="match status" value="1"/>
</dbReference>
<dbReference type="PANTHER" id="PTHR14030:SF4">
    <property type="entry name" value="BUB1 KINASE, ISOFORM A-RELATED"/>
    <property type="match status" value="1"/>
</dbReference>
<reference evidence="3 4" key="1">
    <citation type="journal article" date="2021" name="Sci. Rep.">
        <title>Genome sequencing of the multicellular alga Astrephomene provides insights into convergent evolution of germ-soma differentiation.</title>
        <authorList>
            <person name="Yamashita S."/>
            <person name="Yamamoto K."/>
            <person name="Matsuzaki R."/>
            <person name="Suzuki S."/>
            <person name="Yamaguchi H."/>
            <person name="Hirooka S."/>
            <person name="Minakuchi Y."/>
            <person name="Miyagishima S."/>
            <person name="Kawachi M."/>
            <person name="Toyoda A."/>
            <person name="Nozaki H."/>
        </authorList>
    </citation>
    <scope>NUCLEOTIDE SEQUENCE [LARGE SCALE GENOMIC DNA]</scope>
    <source>
        <strain evidence="3 4">NIES-4017</strain>
    </source>
</reference>
<gene>
    <name evidence="3" type="ORF">Agub_g5276</name>
</gene>
<dbReference type="InterPro" id="IPR013212">
    <property type="entry name" value="Mad3/Bub1_I"/>
</dbReference>
<sequence length="1086" mass="111708">MDWEQTKENCVPVRQGRSKAALQEIADNTIDILEAKRRELWAEVTNYKGEDPLEAWQRYIKWMQEYGVGGGKADLQKVLEACTKDLQKHPRYTNDIRFLRIWIQYADCLPDPGDVFLFLKEKNIGRDFALYYEAYGTYYELKGNFQSADAVYMDGVQRGAKPLERLKQKHMAFQQRMAQRIQRKIQDEQVMGPPPPEAVRSSLATLGARSGGRSQQQQQQQSAMGSIFGAAAPQQQSGLLGGPRPGNQGLRPRPAVGIVEDEEFVDPENAPAGLPGYSTMPQVNNLRELKPYGVIRKENLDRPTAWNQAALVPGAAGPAAGGMGAGAGRSSSIAIFTDEEFQEEEDSGPAPIARRSEPGLPIPGLGGAAASAGPPAGHPLWPPIATGLGTAPATTGVDSLISGLAPLPSLLRGAQPADFQPAVPFAAAPSSSLHGPLPGAPSAAAAAAPREAVAAAPSRGGHSLPSVQAHADAGSVATQAVGSSARHADAADGEGPMGRQDDGVEEMSYDELRAAAWFRRNPAAAPRATASSARDNPVSVAQVAPSSMSLQSVAVSASAHMADTAATGCRGFTGVPYAESQAGAVTAVAGTTARRAPFGQHPPSDAPASQGLLRLPEQAPQGDNSIPTPRLDDGTATGGTKRRALAPRSDTASAGQSAALPQPEQLLQPSVAAAPLVPGGTAPQVPCNHSCKHDDAQPTVTISTRGAFDLLNSMFSEDLPHQQHKAQQQQEQHQQPTSRSRLMPPPPPRPPPLQPRAAAPVEQPWPAAHMQQPAVAAAAVPVAAAPPPVADDPTVTLHTREAFDALNDMFSDTLPHEAARKLMRRAADENNNTTSFKPISNADVRRLANAGRTSTAAAAPPPAAPFHSAASCAPYGGVSNLPAPAAAPSLAIHEDTFFLGPATAAASMAAGGGGLGNTGGCGFRGGPPQAAPMGPGIYEDTEFIPRGGGPARGGLGGGGPGAGGIGSSAVAGPVAASSGPFICEDTEFLTRPQGLHMASAAAAGAGDGGRGFAAPPGRGLAAGGAAPFGTPRAGGLPMGSRAVAAAASRGLGARPAAAAAAEPMRQSHGGSRGQLQVYEDTQYMGS</sequence>
<dbReference type="SMART" id="SM00777">
    <property type="entry name" value="Mad3_BUB1_I"/>
    <property type="match status" value="1"/>
</dbReference>
<feature type="compositionally biased region" description="Low complexity" evidence="1">
    <location>
        <begin position="358"/>
        <end position="375"/>
    </location>
</feature>
<feature type="region of interest" description="Disordered" evidence="1">
    <location>
        <begin position="617"/>
        <end position="660"/>
    </location>
</feature>
<organism evidence="3 4">
    <name type="scientific">Astrephomene gubernaculifera</name>
    <dbReference type="NCBI Taxonomy" id="47775"/>
    <lineage>
        <taxon>Eukaryota</taxon>
        <taxon>Viridiplantae</taxon>
        <taxon>Chlorophyta</taxon>
        <taxon>core chlorophytes</taxon>
        <taxon>Chlorophyceae</taxon>
        <taxon>CS clade</taxon>
        <taxon>Chlamydomonadales</taxon>
        <taxon>Astrephomenaceae</taxon>
        <taxon>Astrephomene</taxon>
    </lineage>
</organism>
<evidence type="ECO:0000256" key="1">
    <source>
        <dbReference type="SAM" id="MobiDB-lite"/>
    </source>
</evidence>
<name>A0AAD3DLL9_9CHLO</name>
<dbReference type="GO" id="GO:0051754">
    <property type="term" value="P:meiotic sister chromatid cohesion, centromeric"/>
    <property type="evidence" value="ECO:0007669"/>
    <property type="project" value="TreeGrafter"/>
</dbReference>
<dbReference type="Proteomes" id="UP001054857">
    <property type="component" value="Unassembled WGS sequence"/>
</dbReference>
<proteinExistence type="predicted"/>
<protein>
    <recommendedName>
        <fullName evidence="2">BUB1 N-terminal domain-containing protein</fullName>
    </recommendedName>
</protein>
<dbReference type="InterPro" id="IPR015661">
    <property type="entry name" value="Bub1/Mad3"/>
</dbReference>
<comment type="caution">
    <text evidence="3">The sequence shown here is derived from an EMBL/GenBank/DDBJ whole genome shotgun (WGS) entry which is preliminary data.</text>
</comment>
<dbReference type="AlphaFoldDB" id="A0AAD3DLL9"/>
<feature type="region of interest" description="Disordered" evidence="1">
    <location>
        <begin position="430"/>
        <end position="502"/>
    </location>
</feature>
<dbReference type="EMBL" id="BMAR01000007">
    <property type="protein sequence ID" value="GFR44114.1"/>
    <property type="molecule type" value="Genomic_DNA"/>
</dbReference>
<feature type="compositionally biased region" description="Pro residues" evidence="1">
    <location>
        <begin position="743"/>
        <end position="754"/>
    </location>
</feature>
<feature type="compositionally biased region" description="Low complexity" evidence="1">
    <location>
        <begin position="436"/>
        <end position="457"/>
    </location>
</feature>
<dbReference type="Gene3D" id="1.25.40.430">
    <property type="match status" value="1"/>
</dbReference>
<dbReference type="GO" id="GO:0032991">
    <property type="term" value="C:protein-containing complex"/>
    <property type="evidence" value="ECO:0007669"/>
    <property type="project" value="UniProtKB-ARBA"/>
</dbReference>
<dbReference type="PANTHER" id="PTHR14030">
    <property type="entry name" value="MITOTIC CHECKPOINT SERINE/THREONINE-PROTEIN KINASE BUB1"/>
    <property type="match status" value="1"/>
</dbReference>
<accession>A0AAD3DLL9</accession>
<dbReference type="FunFam" id="1.25.40.430:FF:000003">
    <property type="entry name" value="Checkpoint serine/threonine-protein kinase BUB1"/>
    <property type="match status" value="1"/>
</dbReference>